<dbReference type="PROSITE" id="PS51864">
    <property type="entry name" value="ASTACIN"/>
    <property type="match status" value="1"/>
</dbReference>
<dbReference type="SUPFAM" id="SSF55486">
    <property type="entry name" value="Metalloproteases ('zincins'), catalytic domain"/>
    <property type="match status" value="1"/>
</dbReference>
<comment type="caution">
    <text evidence="5">The sequence shown here is derived from an EMBL/GenBank/DDBJ whole genome shotgun (WGS) entry which is preliminary data.</text>
</comment>
<dbReference type="AlphaFoldDB" id="A0AAD5QNB5"/>
<dbReference type="Proteomes" id="UP001196413">
    <property type="component" value="Unassembled WGS sequence"/>
</dbReference>
<dbReference type="InterPro" id="IPR001506">
    <property type="entry name" value="Peptidase_M12A"/>
</dbReference>
<evidence type="ECO:0000256" key="1">
    <source>
        <dbReference type="ARBA" id="ARBA00023157"/>
    </source>
</evidence>
<gene>
    <name evidence="5" type="primary">NAS-31_41</name>
    <name evidence="5" type="ORF">KIN20_012722</name>
</gene>
<comment type="cofactor">
    <cofactor evidence="2 3">
        <name>Zn(2+)</name>
        <dbReference type="ChEBI" id="CHEBI:29105"/>
    </cofactor>
    <text evidence="2 3">Binds 1 zinc ion per subunit.</text>
</comment>
<dbReference type="GO" id="GO:0008270">
    <property type="term" value="F:zinc ion binding"/>
    <property type="evidence" value="ECO:0007669"/>
    <property type="project" value="UniProtKB-UniRule"/>
</dbReference>
<dbReference type="SMART" id="SM00235">
    <property type="entry name" value="ZnMc"/>
    <property type="match status" value="1"/>
</dbReference>
<dbReference type="EC" id="3.4.24.-" evidence="3"/>
<dbReference type="GO" id="GO:0004222">
    <property type="term" value="F:metalloendopeptidase activity"/>
    <property type="evidence" value="ECO:0007669"/>
    <property type="project" value="UniProtKB-UniRule"/>
</dbReference>
<evidence type="ECO:0000256" key="3">
    <source>
        <dbReference type="RuleBase" id="RU361183"/>
    </source>
</evidence>
<comment type="caution">
    <text evidence="2">Lacks conserved residue(s) required for the propagation of feature annotation.</text>
</comment>
<organism evidence="5 6">
    <name type="scientific">Parelaphostrongylus tenuis</name>
    <name type="common">Meningeal worm</name>
    <dbReference type="NCBI Taxonomy" id="148309"/>
    <lineage>
        <taxon>Eukaryota</taxon>
        <taxon>Metazoa</taxon>
        <taxon>Ecdysozoa</taxon>
        <taxon>Nematoda</taxon>
        <taxon>Chromadorea</taxon>
        <taxon>Rhabditida</taxon>
        <taxon>Rhabditina</taxon>
        <taxon>Rhabditomorpha</taxon>
        <taxon>Strongyloidea</taxon>
        <taxon>Metastrongylidae</taxon>
        <taxon>Parelaphostrongylus</taxon>
    </lineage>
</organism>
<keyword evidence="1" id="KW-1015">Disulfide bond</keyword>
<keyword evidence="3" id="KW-0482">Metalloprotease</keyword>
<dbReference type="InterPro" id="IPR024079">
    <property type="entry name" value="MetalloPept_cat_dom_sf"/>
</dbReference>
<dbReference type="PRINTS" id="PR00480">
    <property type="entry name" value="ASTACIN"/>
</dbReference>
<dbReference type="Pfam" id="PF01400">
    <property type="entry name" value="Astacin"/>
    <property type="match status" value="1"/>
</dbReference>
<dbReference type="EMBL" id="JAHQIW010002454">
    <property type="protein sequence ID" value="KAJ1355345.1"/>
    <property type="molecule type" value="Genomic_DNA"/>
</dbReference>
<evidence type="ECO:0000259" key="4">
    <source>
        <dbReference type="PROSITE" id="PS51864"/>
    </source>
</evidence>
<dbReference type="InterPro" id="IPR006026">
    <property type="entry name" value="Peptidase_Metallo"/>
</dbReference>
<feature type="binding site" evidence="2">
    <location>
        <position position="142"/>
    </location>
    <ligand>
        <name>Zn(2+)</name>
        <dbReference type="ChEBI" id="CHEBI:29105"/>
        <note>catalytic</note>
    </ligand>
</feature>
<feature type="binding site" evidence="2">
    <location>
        <position position="138"/>
    </location>
    <ligand>
        <name>Zn(2+)</name>
        <dbReference type="ChEBI" id="CHEBI:29105"/>
        <note>catalytic</note>
    </ligand>
</feature>
<keyword evidence="6" id="KW-1185">Reference proteome</keyword>
<reference evidence="5" key="1">
    <citation type="submission" date="2021-06" db="EMBL/GenBank/DDBJ databases">
        <title>Parelaphostrongylus tenuis whole genome reference sequence.</title>
        <authorList>
            <person name="Garwood T.J."/>
            <person name="Larsen P.A."/>
            <person name="Fountain-Jones N.M."/>
            <person name="Garbe J.R."/>
            <person name="Macchietto M.G."/>
            <person name="Kania S.A."/>
            <person name="Gerhold R.W."/>
            <person name="Richards J.E."/>
            <person name="Wolf T.M."/>
        </authorList>
    </citation>
    <scope>NUCLEOTIDE SEQUENCE</scope>
    <source>
        <strain evidence="5">MNPRO001-30</strain>
        <tissue evidence="5">Meninges</tissue>
    </source>
</reference>
<evidence type="ECO:0000313" key="6">
    <source>
        <dbReference type="Proteomes" id="UP001196413"/>
    </source>
</evidence>
<name>A0AAD5QNB5_PARTN</name>
<dbReference type="Gene3D" id="3.40.390.10">
    <property type="entry name" value="Collagenase (Catalytic Domain)"/>
    <property type="match status" value="1"/>
</dbReference>
<feature type="binding site" evidence="2">
    <location>
        <position position="148"/>
    </location>
    <ligand>
        <name>Zn(2+)</name>
        <dbReference type="ChEBI" id="CHEBI:29105"/>
        <note>catalytic</note>
    </ligand>
</feature>
<evidence type="ECO:0000256" key="2">
    <source>
        <dbReference type="PROSITE-ProRule" id="PRU01211"/>
    </source>
</evidence>
<accession>A0AAD5QNB5</accession>
<keyword evidence="2 3" id="KW-0862">Zinc</keyword>
<dbReference type="PANTHER" id="PTHR10127:SF793">
    <property type="entry name" value="ZINC METALLOPROTEINASE NAS-31"/>
    <property type="match status" value="1"/>
</dbReference>
<keyword evidence="2 3" id="KW-0479">Metal-binding</keyword>
<protein>
    <recommendedName>
        <fullName evidence="3">Metalloendopeptidase</fullName>
        <ecNumber evidence="3">3.4.24.-</ecNumber>
    </recommendedName>
</protein>
<keyword evidence="3" id="KW-0645">Protease</keyword>
<dbReference type="PANTHER" id="PTHR10127">
    <property type="entry name" value="DISCOIDIN, CUB, EGF, LAMININ , AND ZINC METALLOPROTEASE DOMAIN CONTAINING"/>
    <property type="match status" value="1"/>
</dbReference>
<keyword evidence="3" id="KW-0378">Hydrolase</keyword>
<dbReference type="GO" id="GO:0006508">
    <property type="term" value="P:proteolysis"/>
    <property type="evidence" value="ECO:0007669"/>
    <property type="project" value="UniProtKB-KW"/>
</dbReference>
<evidence type="ECO:0000313" key="5">
    <source>
        <dbReference type="EMBL" id="KAJ1355345.1"/>
    </source>
</evidence>
<proteinExistence type="predicted"/>
<sequence>MKVSIAEVNKDNNLRHTRGGYSGLYQGDILLTNEQIHENKGDRSKRQAYHNKNYPKALWSNGISYEFRNTSDTVRRVFLKAANIWSENTCIDIREDRSAEDKVNIIDYGGCFSHLGKIGGGQILSLGNRCAHVGIALHQLGHTIGLFHTQTRHDRDNFITPHYENLIDDLNPGWYFGKGDNQFDMESPRMNHNYKITYDFGTVMDYGATAFAKFAMSMCMTAKTR</sequence>
<feature type="domain" description="Peptidase M12A" evidence="4">
    <location>
        <begin position="47"/>
        <end position="225"/>
    </location>
</feature>